<protein>
    <submittedName>
        <fullName evidence="2">Uncharacterized protein</fullName>
    </submittedName>
</protein>
<feature type="transmembrane region" description="Helical" evidence="1">
    <location>
        <begin position="72"/>
        <end position="89"/>
    </location>
</feature>
<reference evidence="3" key="1">
    <citation type="submission" date="2016-10" db="EMBL/GenBank/DDBJ databases">
        <authorList>
            <person name="Varghese N."/>
            <person name="Submissions S."/>
        </authorList>
    </citation>
    <scope>NUCLEOTIDE SEQUENCE [LARGE SCALE GENOMIC DNA]</scope>
    <source>
        <strain evidence="3">CGMCC 1.7736</strain>
    </source>
</reference>
<evidence type="ECO:0000256" key="1">
    <source>
        <dbReference type="SAM" id="Phobius"/>
    </source>
</evidence>
<proteinExistence type="predicted"/>
<accession>A0A1I6IJX9</accession>
<feature type="transmembrane region" description="Helical" evidence="1">
    <location>
        <begin position="178"/>
        <end position="198"/>
    </location>
</feature>
<keyword evidence="1" id="KW-1133">Transmembrane helix</keyword>
<gene>
    <name evidence="2" type="ORF">SAMN04487947_3377</name>
</gene>
<dbReference type="Proteomes" id="UP000198531">
    <property type="component" value="Unassembled WGS sequence"/>
</dbReference>
<feature type="transmembrane region" description="Helical" evidence="1">
    <location>
        <begin position="29"/>
        <end position="52"/>
    </location>
</feature>
<dbReference type="STRING" id="553469.SAMN04487947_3377"/>
<organism evidence="2 3">
    <name type="scientific">Halogeometricum rufum</name>
    <dbReference type="NCBI Taxonomy" id="553469"/>
    <lineage>
        <taxon>Archaea</taxon>
        <taxon>Methanobacteriati</taxon>
        <taxon>Methanobacteriota</taxon>
        <taxon>Stenosarchaea group</taxon>
        <taxon>Halobacteria</taxon>
        <taxon>Halobacteriales</taxon>
        <taxon>Haloferacaceae</taxon>
        <taxon>Halogeometricum</taxon>
    </lineage>
</organism>
<dbReference type="OrthoDB" id="379812at2157"/>
<evidence type="ECO:0000313" key="2">
    <source>
        <dbReference type="EMBL" id="SFR67013.1"/>
    </source>
</evidence>
<evidence type="ECO:0000313" key="3">
    <source>
        <dbReference type="Proteomes" id="UP000198531"/>
    </source>
</evidence>
<name>A0A1I6IJX9_9EURY</name>
<sequence length="327" mass="35480">MSARWWYGAATTAVAWAVYLFLGRSADLVALLSTAGVGLGLRVGLFALWFLLPVFVALDWRAVREDAAWDLALGPWLLVSVVWLANVAAGTAYCVRRESALRNTVPSGRWAYGVAAGVAFWVALVLVNLLSAVVETGVVGAVFAGPLVLVALAGLPLACYLDVEHVRGHTHWSPSKRFWLAGVSVPVVNVFVGGAYLLRRRAEFAETSDPDTVELRGVEAEPVEPVPSPWYRRIALATAAYFLLFVVLGGTPGLLSVGLWRLAALLWLPFGLALLPMVHLDVEALRDYGLDWGPTRYLYLSAALLPPVAFAYLLRRSTMGRRALSLP</sequence>
<feature type="transmembrane region" description="Helical" evidence="1">
    <location>
        <begin position="6"/>
        <end position="22"/>
    </location>
</feature>
<keyword evidence="3" id="KW-1185">Reference proteome</keyword>
<dbReference type="RefSeq" id="WP_089809765.1">
    <property type="nucleotide sequence ID" value="NZ_FOYT01000003.1"/>
</dbReference>
<feature type="transmembrane region" description="Helical" evidence="1">
    <location>
        <begin position="137"/>
        <end position="158"/>
    </location>
</feature>
<dbReference type="AlphaFoldDB" id="A0A1I6IJX9"/>
<feature type="transmembrane region" description="Helical" evidence="1">
    <location>
        <begin position="297"/>
        <end position="314"/>
    </location>
</feature>
<keyword evidence="1" id="KW-0812">Transmembrane</keyword>
<keyword evidence="1" id="KW-0472">Membrane</keyword>
<dbReference type="EMBL" id="FOYT01000003">
    <property type="protein sequence ID" value="SFR67013.1"/>
    <property type="molecule type" value="Genomic_DNA"/>
</dbReference>
<feature type="transmembrane region" description="Helical" evidence="1">
    <location>
        <begin position="110"/>
        <end position="131"/>
    </location>
</feature>